<dbReference type="EMBL" id="CAXAMN010021740">
    <property type="protein sequence ID" value="CAK9062891.1"/>
    <property type="molecule type" value="Genomic_DNA"/>
</dbReference>
<dbReference type="Pfam" id="PF14933">
    <property type="entry name" value="CEP19"/>
    <property type="match status" value="1"/>
</dbReference>
<comment type="caution">
    <text evidence="2">The sequence shown here is derived from an EMBL/GenBank/DDBJ whole genome shotgun (WGS) entry which is preliminary data.</text>
</comment>
<protein>
    <submittedName>
        <fullName evidence="2">Uncharacterized protein</fullName>
    </submittedName>
</protein>
<feature type="region of interest" description="Disordered" evidence="1">
    <location>
        <begin position="184"/>
        <end position="215"/>
    </location>
</feature>
<sequence>MAIRVTFGDGFEQPEEDACSHFERLLPATATVRELREILATWAGFGTHGIDSFDLAAPFTSATPWQSTFGRCSRPLPTADGTMSLRELVEIMIADGGYAGVDSSSLAVFVQSPKCPVCGVKGSTFGRAAGCLAAYGGRGSFEDAGGNVIYQVGWQSWLTQLTSEFFHVLIDVRLHRRLQDLRPLEPHDLSGPEPLKLSSHDLARTQSPGSEEIDYHEANLNKLSDDELARHKARMNSSFLANQMKPGDNGYVYDAS</sequence>
<dbReference type="Proteomes" id="UP001642484">
    <property type="component" value="Unassembled WGS sequence"/>
</dbReference>
<reference evidence="2 3" key="1">
    <citation type="submission" date="2024-02" db="EMBL/GenBank/DDBJ databases">
        <authorList>
            <person name="Chen Y."/>
            <person name="Shah S."/>
            <person name="Dougan E. K."/>
            <person name="Thang M."/>
            <person name="Chan C."/>
        </authorList>
    </citation>
    <scope>NUCLEOTIDE SEQUENCE [LARGE SCALE GENOMIC DNA]</scope>
</reference>
<keyword evidence="3" id="KW-1185">Reference proteome</keyword>
<evidence type="ECO:0000313" key="3">
    <source>
        <dbReference type="Proteomes" id="UP001642484"/>
    </source>
</evidence>
<gene>
    <name evidence="2" type="ORF">CCMP2556_LOCUS30926</name>
</gene>
<proteinExistence type="predicted"/>
<evidence type="ECO:0000313" key="2">
    <source>
        <dbReference type="EMBL" id="CAK9062891.1"/>
    </source>
</evidence>
<name>A0ABP0NGJ7_9DINO</name>
<organism evidence="2 3">
    <name type="scientific">Durusdinium trenchii</name>
    <dbReference type="NCBI Taxonomy" id="1381693"/>
    <lineage>
        <taxon>Eukaryota</taxon>
        <taxon>Sar</taxon>
        <taxon>Alveolata</taxon>
        <taxon>Dinophyceae</taxon>
        <taxon>Suessiales</taxon>
        <taxon>Symbiodiniaceae</taxon>
        <taxon>Durusdinium</taxon>
    </lineage>
</organism>
<accession>A0ABP0NGJ7</accession>
<dbReference type="InterPro" id="IPR029412">
    <property type="entry name" value="CEP19"/>
</dbReference>
<evidence type="ECO:0000256" key="1">
    <source>
        <dbReference type="SAM" id="MobiDB-lite"/>
    </source>
</evidence>